<evidence type="ECO:0000313" key="9">
    <source>
        <dbReference type="Proteomes" id="UP000054099"/>
    </source>
</evidence>
<accession>A0A0V8J8V4</accession>
<dbReference type="SUPFAM" id="SSF48264">
    <property type="entry name" value="Cytochrome P450"/>
    <property type="match status" value="1"/>
</dbReference>
<keyword evidence="5 7" id="KW-0408">Iron</keyword>
<evidence type="ECO:0000256" key="6">
    <source>
        <dbReference type="ARBA" id="ARBA00023033"/>
    </source>
</evidence>
<dbReference type="InterPro" id="IPR036396">
    <property type="entry name" value="Cyt_P450_sf"/>
</dbReference>
<evidence type="ECO:0000256" key="3">
    <source>
        <dbReference type="ARBA" id="ARBA00022723"/>
    </source>
</evidence>
<dbReference type="PRINTS" id="PR00385">
    <property type="entry name" value="P450"/>
</dbReference>
<evidence type="ECO:0000256" key="2">
    <source>
        <dbReference type="ARBA" id="ARBA00022617"/>
    </source>
</evidence>
<comment type="caution">
    <text evidence="8">The sequence shown here is derived from an EMBL/GenBank/DDBJ whole genome shotgun (WGS) entry which is preliminary data.</text>
</comment>
<evidence type="ECO:0000313" key="8">
    <source>
        <dbReference type="EMBL" id="KSU83308.1"/>
    </source>
</evidence>
<name>A0A0V8J8V4_9BACL</name>
<keyword evidence="6 7" id="KW-0503">Monooxygenase</keyword>
<dbReference type="GO" id="GO:0004497">
    <property type="term" value="F:monooxygenase activity"/>
    <property type="evidence" value="ECO:0007669"/>
    <property type="project" value="UniProtKB-KW"/>
</dbReference>
<proteinExistence type="inferred from homology"/>
<dbReference type="Gene3D" id="1.10.630.10">
    <property type="entry name" value="Cytochrome P450"/>
    <property type="match status" value="1"/>
</dbReference>
<dbReference type="PROSITE" id="PS00086">
    <property type="entry name" value="CYTOCHROME_P450"/>
    <property type="match status" value="1"/>
</dbReference>
<dbReference type="RefSeq" id="WP_061972104.1">
    <property type="nucleotide sequence ID" value="NZ_FMAV01000002.1"/>
</dbReference>
<dbReference type="FunFam" id="1.10.630.10:FF:000018">
    <property type="entry name" value="Cytochrome P450 monooxygenase"/>
    <property type="match status" value="1"/>
</dbReference>
<keyword evidence="9" id="KW-1185">Reference proteome</keyword>
<dbReference type="PANTHER" id="PTHR46696">
    <property type="entry name" value="P450, PUTATIVE (EUROFUNG)-RELATED"/>
    <property type="match status" value="1"/>
</dbReference>
<dbReference type="GO" id="GO:0005506">
    <property type="term" value="F:iron ion binding"/>
    <property type="evidence" value="ECO:0007669"/>
    <property type="project" value="InterPro"/>
</dbReference>
<sequence length="404" mass="46789">MDNSIQTAFRQVSEISTKEERYEPFAWYEKMRKETPVRWDEKRGAWDAFDYQSVKNVLENKDLFSSNRSRRQEGEQASPIELSLISIDPPKHTQMRSLVNKAFTPRVMKDWRPRIERIANQLLDEIQNPSEIDLVKQYSYPLPVMVIAEILGVPIKDQAKFKDWSEWVVAGPTDNSPEAIKRLEENQQRTYYELYVYFKEIIAMKRKQPGEDIISVLIDAEMQGTMLTEDEIIGFCILLLVAGNETTTNLISNAYYCFTEFPELYEEIFKDPAGTLPLTIEEVLRYRSPVQSMSRVAKEDTVLNGSQIKAGNIVVAWMGSANRDEQQFENAHQFNIRRKPNPHLAFGKGIHFCLGAPLARLEAEIAMAEWIKRYPRFERSSGFSLEPIESTFVYGLKEFKLSVL</sequence>
<dbReference type="Proteomes" id="UP000054099">
    <property type="component" value="Unassembled WGS sequence"/>
</dbReference>
<keyword evidence="2 7" id="KW-0349">Heme</keyword>
<dbReference type="Pfam" id="PF00067">
    <property type="entry name" value="p450"/>
    <property type="match status" value="1"/>
</dbReference>
<dbReference type="PANTHER" id="PTHR46696:SF1">
    <property type="entry name" value="CYTOCHROME P450 YJIB-RELATED"/>
    <property type="match status" value="1"/>
</dbReference>
<dbReference type="AlphaFoldDB" id="A0A0V8J8V4"/>
<evidence type="ECO:0000256" key="7">
    <source>
        <dbReference type="RuleBase" id="RU000461"/>
    </source>
</evidence>
<dbReference type="CDD" id="cd11032">
    <property type="entry name" value="P450_EryK-like"/>
    <property type="match status" value="1"/>
</dbReference>
<reference evidence="8 9" key="1">
    <citation type="journal article" date="2014" name="Antonie Van Leeuwenhoek">
        <title>Fictibacillus enclensis sp. nov., isolated from marine sediment.</title>
        <authorList>
            <person name="Dastager S.G."/>
            <person name="Mawlankar R."/>
            <person name="Srinivasan K."/>
            <person name="Tang S.K."/>
            <person name="Lee J.C."/>
            <person name="Ramana V.V."/>
            <person name="Shouche Y.S."/>
        </authorList>
    </citation>
    <scope>NUCLEOTIDE SEQUENCE [LARGE SCALE GENOMIC DNA]</scope>
    <source>
        <strain evidence="8 9">NIO-1003</strain>
    </source>
</reference>
<dbReference type="EMBL" id="LNQN01000002">
    <property type="protein sequence ID" value="KSU83308.1"/>
    <property type="molecule type" value="Genomic_DNA"/>
</dbReference>
<dbReference type="PRINTS" id="PR00359">
    <property type="entry name" value="BP450"/>
</dbReference>
<dbReference type="InterPro" id="IPR017972">
    <property type="entry name" value="Cyt_P450_CS"/>
</dbReference>
<dbReference type="GO" id="GO:0020037">
    <property type="term" value="F:heme binding"/>
    <property type="evidence" value="ECO:0007669"/>
    <property type="project" value="InterPro"/>
</dbReference>
<dbReference type="InterPro" id="IPR002397">
    <property type="entry name" value="Cyt_P450_B"/>
</dbReference>
<evidence type="ECO:0000256" key="5">
    <source>
        <dbReference type="ARBA" id="ARBA00023004"/>
    </source>
</evidence>
<evidence type="ECO:0000256" key="4">
    <source>
        <dbReference type="ARBA" id="ARBA00023002"/>
    </source>
</evidence>
<dbReference type="OrthoDB" id="9801155at2"/>
<comment type="similarity">
    <text evidence="1 7">Belongs to the cytochrome P450 family.</text>
</comment>
<dbReference type="InterPro" id="IPR001128">
    <property type="entry name" value="Cyt_P450"/>
</dbReference>
<keyword evidence="3 7" id="KW-0479">Metal-binding</keyword>
<gene>
    <name evidence="8" type="ORF">AS030_12090</name>
</gene>
<organism evidence="8 9">
    <name type="scientific">Fictibacillus enclensis</name>
    <dbReference type="NCBI Taxonomy" id="1017270"/>
    <lineage>
        <taxon>Bacteria</taxon>
        <taxon>Bacillati</taxon>
        <taxon>Bacillota</taxon>
        <taxon>Bacilli</taxon>
        <taxon>Bacillales</taxon>
        <taxon>Fictibacillaceae</taxon>
        <taxon>Fictibacillus</taxon>
    </lineage>
</organism>
<dbReference type="GO" id="GO:0016705">
    <property type="term" value="F:oxidoreductase activity, acting on paired donors, with incorporation or reduction of molecular oxygen"/>
    <property type="evidence" value="ECO:0007669"/>
    <property type="project" value="InterPro"/>
</dbReference>
<protein>
    <submittedName>
        <fullName evidence="8">Cytochrome P450</fullName>
    </submittedName>
</protein>
<evidence type="ECO:0000256" key="1">
    <source>
        <dbReference type="ARBA" id="ARBA00010617"/>
    </source>
</evidence>
<keyword evidence="4 7" id="KW-0560">Oxidoreductase</keyword>